<dbReference type="SMART" id="SM00382">
    <property type="entry name" value="AAA"/>
    <property type="match status" value="1"/>
</dbReference>
<evidence type="ECO:0000256" key="6">
    <source>
        <dbReference type="ARBA" id="ARBA00022840"/>
    </source>
</evidence>
<reference evidence="12 13" key="1">
    <citation type="submission" date="2019-02" db="EMBL/GenBank/DDBJ databases">
        <title>Deep-cultivation of Planctomycetes and their phenomic and genomic characterization uncovers novel biology.</title>
        <authorList>
            <person name="Wiegand S."/>
            <person name="Jogler M."/>
            <person name="Boedeker C."/>
            <person name="Pinto D."/>
            <person name="Vollmers J."/>
            <person name="Rivas-Marin E."/>
            <person name="Kohn T."/>
            <person name="Peeters S.H."/>
            <person name="Heuer A."/>
            <person name="Rast P."/>
            <person name="Oberbeckmann S."/>
            <person name="Bunk B."/>
            <person name="Jeske O."/>
            <person name="Meyerdierks A."/>
            <person name="Storesund J.E."/>
            <person name="Kallscheuer N."/>
            <person name="Luecker S."/>
            <person name="Lage O.M."/>
            <person name="Pohl T."/>
            <person name="Merkel B.J."/>
            <person name="Hornburger P."/>
            <person name="Mueller R.-W."/>
            <person name="Bruemmer F."/>
            <person name="Labrenz M."/>
            <person name="Spormann A.M."/>
            <person name="Op den Camp H."/>
            <person name="Overmann J."/>
            <person name="Amann R."/>
            <person name="Jetten M.S.M."/>
            <person name="Mascher T."/>
            <person name="Medema M.H."/>
            <person name="Devos D.P."/>
            <person name="Kaster A.-K."/>
            <person name="Ovreas L."/>
            <person name="Rohde M."/>
            <person name="Galperin M.Y."/>
            <person name="Jogler C."/>
        </authorList>
    </citation>
    <scope>NUCLEOTIDE SEQUENCE [LARGE SCALE GENOMIC DNA]</scope>
    <source>
        <strain evidence="12 13">HG15A2</strain>
    </source>
</reference>
<dbReference type="Pfam" id="PF00664">
    <property type="entry name" value="ABC_membrane"/>
    <property type="match status" value="1"/>
</dbReference>
<evidence type="ECO:0000256" key="4">
    <source>
        <dbReference type="ARBA" id="ARBA00022692"/>
    </source>
</evidence>
<name>A0A517MPN9_9BACT</name>
<evidence type="ECO:0000259" key="10">
    <source>
        <dbReference type="PROSITE" id="PS50893"/>
    </source>
</evidence>
<keyword evidence="5" id="KW-0547">Nucleotide-binding</keyword>
<dbReference type="InterPro" id="IPR017871">
    <property type="entry name" value="ABC_transporter-like_CS"/>
</dbReference>
<dbReference type="FunFam" id="3.40.50.300:FF:000299">
    <property type="entry name" value="ABC transporter ATP-binding protein/permease"/>
    <property type="match status" value="1"/>
</dbReference>
<dbReference type="Gene3D" id="1.20.1560.10">
    <property type="entry name" value="ABC transporter type 1, transmembrane domain"/>
    <property type="match status" value="1"/>
</dbReference>
<dbReference type="Proteomes" id="UP000319852">
    <property type="component" value="Chromosome"/>
</dbReference>
<evidence type="ECO:0000256" key="5">
    <source>
        <dbReference type="ARBA" id="ARBA00022741"/>
    </source>
</evidence>
<dbReference type="InterPro" id="IPR039421">
    <property type="entry name" value="Type_1_exporter"/>
</dbReference>
<dbReference type="InterPro" id="IPR027417">
    <property type="entry name" value="P-loop_NTPase"/>
</dbReference>
<dbReference type="InterPro" id="IPR036640">
    <property type="entry name" value="ABC1_TM_sf"/>
</dbReference>
<keyword evidence="13" id="KW-1185">Reference proteome</keyword>
<dbReference type="PANTHER" id="PTHR24221:SF654">
    <property type="entry name" value="ATP-BINDING CASSETTE SUB-FAMILY B MEMBER 6"/>
    <property type="match status" value="1"/>
</dbReference>
<comment type="subcellular location">
    <subcellularLocation>
        <location evidence="1">Cell membrane</location>
        <topology evidence="1">Multi-pass membrane protein</topology>
    </subcellularLocation>
</comment>
<dbReference type="CDD" id="cd18552">
    <property type="entry name" value="ABC_6TM_MsbA_like"/>
    <property type="match status" value="1"/>
</dbReference>
<dbReference type="Pfam" id="PF00005">
    <property type="entry name" value="ABC_tran"/>
    <property type="match status" value="1"/>
</dbReference>
<gene>
    <name evidence="12" type="ORF">HG15A2_00900</name>
</gene>
<dbReference type="KEGG" id="amob:HG15A2_00900"/>
<dbReference type="InterPro" id="IPR003439">
    <property type="entry name" value="ABC_transporter-like_ATP-bd"/>
</dbReference>
<keyword evidence="6 12" id="KW-0067">ATP-binding</keyword>
<dbReference type="GO" id="GO:0005524">
    <property type="term" value="F:ATP binding"/>
    <property type="evidence" value="ECO:0007669"/>
    <property type="project" value="UniProtKB-KW"/>
</dbReference>
<proteinExistence type="predicted"/>
<evidence type="ECO:0000313" key="13">
    <source>
        <dbReference type="Proteomes" id="UP000319852"/>
    </source>
</evidence>
<dbReference type="Gene3D" id="3.40.50.300">
    <property type="entry name" value="P-loop containing nucleotide triphosphate hydrolases"/>
    <property type="match status" value="1"/>
</dbReference>
<dbReference type="OrthoDB" id="9762778at2"/>
<feature type="domain" description="ABC transmembrane type-1" evidence="11">
    <location>
        <begin position="116"/>
        <end position="389"/>
    </location>
</feature>
<feature type="transmembrane region" description="Helical" evidence="9">
    <location>
        <begin position="209"/>
        <end position="229"/>
    </location>
</feature>
<evidence type="ECO:0000313" key="12">
    <source>
        <dbReference type="EMBL" id="QDS96832.1"/>
    </source>
</evidence>
<feature type="transmembrane region" description="Helical" evidence="9">
    <location>
        <begin position="131"/>
        <end position="151"/>
    </location>
</feature>
<evidence type="ECO:0000256" key="2">
    <source>
        <dbReference type="ARBA" id="ARBA00022448"/>
    </source>
</evidence>
<organism evidence="12 13">
    <name type="scientific">Adhaeretor mobilis</name>
    <dbReference type="NCBI Taxonomy" id="1930276"/>
    <lineage>
        <taxon>Bacteria</taxon>
        <taxon>Pseudomonadati</taxon>
        <taxon>Planctomycetota</taxon>
        <taxon>Planctomycetia</taxon>
        <taxon>Pirellulales</taxon>
        <taxon>Lacipirellulaceae</taxon>
        <taxon>Adhaeretor</taxon>
    </lineage>
</organism>
<dbReference type="AlphaFoldDB" id="A0A517MPN9"/>
<evidence type="ECO:0000256" key="3">
    <source>
        <dbReference type="ARBA" id="ARBA00022475"/>
    </source>
</evidence>
<evidence type="ECO:0000256" key="9">
    <source>
        <dbReference type="SAM" id="Phobius"/>
    </source>
</evidence>
<keyword evidence="7 9" id="KW-1133">Transmembrane helix</keyword>
<feature type="domain" description="ABC transporter" evidence="10">
    <location>
        <begin position="423"/>
        <end position="658"/>
    </location>
</feature>
<keyword evidence="4 9" id="KW-0812">Transmembrane</keyword>
<dbReference type="RefSeq" id="WP_145056752.1">
    <property type="nucleotide sequence ID" value="NZ_CP036263.1"/>
</dbReference>
<keyword evidence="8 9" id="KW-0472">Membrane</keyword>
<dbReference type="PROSITE" id="PS50929">
    <property type="entry name" value="ABC_TM1F"/>
    <property type="match status" value="1"/>
</dbReference>
<feature type="transmembrane region" description="Helical" evidence="9">
    <location>
        <begin position="16"/>
        <end position="43"/>
    </location>
</feature>
<feature type="transmembrane region" description="Helical" evidence="9">
    <location>
        <begin position="312"/>
        <end position="342"/>
    </location>
</feature>
<dbReference type="InterPro" id="IPR003593">
    <property type="entry name" value="AAA+_ATPase"/>
</dbReference>
<dbReference type="GO" id="GO:0034040">
    <property type="term" value="F:ATPase-coupled lipid transmembrane transporter activity"/>
    <property type="evidence" value="ECO:0007669"/>
    <property type="project" value="TreeGrafter"/>
</dbReference>
<dbReference type="PROSITE" id="PS00211">
    <property type="entry name" value="ABC_TRANSPORTER_1"/>
    <property type="match status" value="1"/>
</dbReference>
<keyword evidence="2" id="KW-0813">Transport</keyword>
<accession>A0A517MPN9</accession>
<dbReference type="PROSITE" id="PS50893">
    <property type="entry name" value="ABC_TRANSPORTER_2"/>
    <property type="match status" value="1"/>
</dbReference>
<dbReference type="SUPFAM" id="SSF90123">
    <property type="entry name" value="ABC transporter transmembrane region"/>
    <property type="match status" value="1"/>
</dbReference>
<dbReference type="GO" id="GO:0140359">
    <property type="term" value="F:ABC-type transporter activity"/>
    <property type="evidence" value="ECO:0007669"/>
    <property type="project" value="InterPro"/>
</dbReference>
<evidence type="ECO:0000256" key="7">
    <source>
        <dbReference type="ARBA" id="ARBA00022989"/>
    </source>
</evidence>
<keyword evidence="3" id="KW-1003">Cell membrane</keyword>
<protein>
    <submittedName>
        <fullName evidence="12">Putative ABC transporter ATP-binding protein</fullName>
    </submittedName>
</protein>
<evidence type="ECO:0000259" key="11">
    <source>
        <dbReference type="PROSITE" id="PS50929"/>
    </source>
</evidence>
<evidence type="ECO:0000256" key="8">
    <source>
        <dbReference type="ARBA" id="ARBA00023136"/>
    </source>
</evidence>
<dbReference type="GO" id="GO:0016887">
    <property type="term" value="F:ATP hydrolysis activity"/>
    <property type="evidence" value="ECO:0007669"/>
    <property type="project" value="InterPro"/>
</dbReference>
<dbReference type="PANTHER" id="PTHR24221">
    <property type="entry name" value="ATP-BINDING CASSETTE SUB-FAMILY B"/>
    <property type="match status" value="1"/>
</dbReference>
<feature type="transmembrane region" description="Helical" evidence="9">
    <location>
        <begin position="235"/>
        <end position="253"/>
    </location>
</feature>
<evidence type="ECO:0000256" key="1">
    <source>
        <dbReference type="ARBA" id="ARBA00004651"/>
    </source>
</evidence>
<sequence>MHNFFRVLRIALRHRLTVIASVGCSLAIALLWGGNITAIYPIVDIVMAGKSIPQYVDEHIAETETQISELDESVARLRETLRAEGAGQSSVRLNLDYQTSEIEDKQTKLAQLKRWAPWAHQYLPNTAFETLTLVCLGLFLGTILKSIFRIAGAYCTTRLRHLTAFELRKQFYRRTMRLDLSTFGETSPGDLMNRFTGDVNLASNGTQEVFGTALRAPLMIVVCLAGAAWISWQLLLLTMISAPLSGYAIHWLAKALKRSNRKALEELSLVYDRLEETFGGLKVVKAFTSESRERSRFHQQSKQFYRKSMRIAFYDSLVSPLTEMMGIGMIVAAVVAGGYLVLNQQTHLLGIRISQDPLTHGWLTLFYGFLAGASDPIRRLSGIFNGLQKSLAASDHLYELFDRESEVVDPSVPVALPSPVGRIQFRDVSFYYKPEEPVLRGIDLTVKPGETIALIGPNGCGKSTLMNLLPRFYDPQQGSVSIEGVDVRNVRIRDLRARIGVVTQETLLFDDTLAENIRYGSPGATDEQVVAAAKRAHAHKFITEKLSDGYNTMVGSRGGRLSGGQRQRIALARAILRDPEILILDEATSQIDVESERLIHDVLEEFVQDRTAFMITHRPSTLSLANRIVVMEQGKIVNVGSFDELAAKCQLFRRLAHLNQRESA</sequence>
<dbReference type="EMBL" id="CP036263">
    <property type="protein sequence ID" value="QDS96832.1"/>
    <property type="molecule type" value="Genomic_DNA"/>
</dbReference>
<dbReference type="InterPro" id="IPR011527">
    <property type="entry name" value="ABC1_TM_dom"/>
</dbReference>
<dbReference type="GO" id="GO:0005886">
    <property type="term" value="C:plasma membrane"/>
    <property type="evidence" value="ECO:0007669"/>
    <property type="project" value="UniProtKB-SubCell"/>
</dbReference>
<dbReference type="SUPFAM" id="SSF52540">
    <property type="entry name" value="P-loop containing nucleoside triphosphate hydrolases"/>
    <property type="match status" value="1"/>
</dbReference>